<feature type="domain" description="Porphobilinogen deaminase N-terminal" evidence="13">
    <location>
        <begin position="38"/>
        <end position="97"/>
    </location>
</feature>
<sequence>MNCPQAASSAHQVCVASASWPSVARISSSARCAATSAPRLSKLDNGDYDAIILAVAGLKRLGLTSRIRTALPPEISLPAVGQGAVGIECRLDDARTQALLAPLNHEETALRVKAERAMNTRLEGGCQVPIGSYAEIIDGEVWLRALVGAPDGSQMIRGERRGLPQDAAQMGISLAEELLENGARAILTEVYNGEAPA</sequence>
<comment type="similarity">
    <text evidence="4">Belongs to the HMBS family.</text>
</comment>
<evidence type="ECO:0000259" key="14">
    <source>
        <dbReference type="Pfam" id="PF03900"/>
    </source>
</evidence>
<dbReference type="PROSITE" id="PS00533">
    <property type="entry name" value="PORPHOBILINOGEN_DEAM"/>
    <property type="match status" value="1"/>
</dbReference>
<evidence type="ECO:0000256" key="7">
    <source>
        <dbReference type="ARBA" id="ARBA00016519"/>
    </source>
</evidence>
<dbReference type="SUPFAM" id="SSF53850">
    <property type="entry name" value="Periplasmic binding protein-like II"/>
    <property type="match status" value="1"/>
</dbReference>
<dbReference type="Pfam" id="PF03900">
    <property type="entry name" value="Porphobil_deamC"/>
    <property type="match status" value="1"/>
</dbReference>
<dbReference type="FunFam" id="3.30.160.40:FF:000002">
    <property type="entry name" value="Porphobilinogen deaminase"/>
    <property type="match status" value="1"/>
</dbReference>
<evidence type="ECO:0000256" key="6">
    <source>
        <dbReference type="ARBA" id="ARBA00012655"/>
    </source>
</evidence>
<dbReference type="SUPFAM" id="SSF54782">
    <property type="entry name" value="Porphobilinogen deaminase (hydroxymethylbilane synthase), C-terminal domain"/>
    <property type="match status" value="1"/>
</dbReference>
<evidence type="ECO:0000256" key="12">
    <source>
        <dbReference type="ARBA" id="ARBA00048169"/>
    </source>
</evidence>
<comment type="pathway">
    <text evidence="3">Porphyrin-containing compound metabolism; protoporphyrin-IX biosynthesis; coproporphyrinogen-III from 5-aminolevulinate: step 2/4.</text>
</comment>
<evidence type="ECO:0000259" key="13">
    <source>
        <dbReference type="Pfam" id="PF01379"/>
    </source>
</evidence>
<proteinExistence type="inferred from homology"/>
<evidence type="ECO:0000256" key="1">
    <source>
        <dbReference type="ARBA" id="ARBA00001916"/>
    </source>
</evidence>
<evidence type="ECO:0000256" key="9">
    <source>
        <dbReference type="ARBA" id="ARBA00023244"/>
    </source>
</evidence>
<dbReference type="Gene3D" id="3.30.160.40">
    <property type="entry name" value="Porphobilinogen deaminase, C-terminal domain"/>
    <property type="match status" value="1"/>
</dbReference>
<dbReference type="Gene3D" id="3.40.190.10">
    <property type="entry name" value="Periplasmic binding protein-like II"/>
    <property type="match status" value="1"/>
</dbReference>
<dbReference type="InterPro" id="IPR022419">
    <property type="entry name" value="Porphobilin_deaminase_cofac_BS"/>
</dbReference>
<dbReference type="PANTHER" id="PTHR11557">
    <property type="entry name" value="PORPHOBILINOGEN DEAMINASE"/>
    <property type="match status" value="1"/>
</dbReference>
<dbReference type="InterPro" id="IPR022418">
    <property type="entry name" value="Porphobilinogen_deaminase_C"/>
</dbReference>
<dbReference type="GO" id="GO:0005737">
    <property type="term" value="C:cytoplasm"/>
    <property type="evidence" value="ECO:0007669"/>
    <property type="project" value="TreeGrafter"/>
</dbReference>
<gene>
    <name evidence="15" type="primary">hemC_1</name>
    <name evidence="15" type="ORF">NCTC10786_05938</name>
</gene>
<dbReference type="UniPathway" id="UPA00251">
    <property type="reaction ID" value="UER00319"/>
</dbReference>
<dbReference type="GO" id="GO:0006782">
    <property type="term" value="P:protoporphyrinogen IX biosynthetic process"/>
    <property type="evidence" value="ECO:0007669"/>
    <property type="project" value="UniProtKB-UniPathway"/>
</dbReference>
<reference evidence="15 16" key="1">
    <citation type="submission" date="2018-06" db="EMBL/GenBank/DDBJ databases">
        <authorList>
            <consortium name="Pathogen Informatics"/>
            <person name="Doyle S."/>
        </authorList>
    </citation>
    <scope>NUCLEOTIDE SEQUENCE [LARGE SCALE GENOMIC DNA]</scope>
    <source>
        <strain evidence="15 16">NCTC10786</strain>
    </source>
</reference>
<dbReference type="AlphaFoldDB" id="A0A2X2WIC6"/>
<protein>
    <recommendedName>
        <fullName evidence="7">Porphobilinogen deaminase</fullName>
        <ecNumber evidence="6">2.5.1.61</ecNumber>
    </recommendedName>
    <alternativeName>
        <fullName evidence="11">Hydroxymethylbilane synthase</fullName>
    </alternativeName>
    <alternativeName>
        <fullName evidence="10">Pre-uroporphyrinogen synthase</fullName>
    </alternativeName>
</protein>
<comment type="function">
    <text evidence="2">Tetrapolymerization of the monopyrrole PBG into the hydroxymethylbilane pre-uroporphyrinogen in several discrete steps.</text>
</comment>
<feature type="domain" description="Porphobilinogen deaminase C-terminal" evidence="14">
    <location>
        <begin position="110"/>
        <end position="179"/>
    </location>
</feature>
<evidence type="ECO:0000256" key="3">
    <source>
        <dbReference type="ARBA" id="ARBA00004735"/>
    </source>
</evidence>
<dbReference type="InterPro" id="IPR036803">
    <property type="entry name" value="Porphobilinogen_deaminase_C_sf"/>
</dbReference>
<keyword evidence="9" id="KW-0627">Porphyrin biosynthesis</keyword>
<evidence type="ECO:0000313" key="15">
    <source>
        <dbReference type="EMBL" id="SQB40816.1"/>
    </source>
</evidence>
<dbReference type="Pfam" id="PF01379">
    <property type="entry name" value="Porphobil_deam"/>
    <property type="match status" value="1"/>
</dbReference>
<dbReference type="Proteomes" id="UP000251584">
    <property type="component" value="Unassembled WGS sequence"/>
</dbReference>
<evidence type="ECO:0000256" key="11">
    <source>
        <dbReference type="ARBA" id="ARBA00033064"/>
    </source>
</evidence>
<evidence type="ECO:0000313" key="16">
    <source>
        <dbReference type="Proteomes" id="UP000251584"/>
    </source>
</evidence>
<evidence type="ECO:0000256" key="5">
    <source>
        <dbReference type="ARBA" id="ARBA00011245"/>
    </source>
</evidence>
<dbReference type="InterPro" id="IPR022417">
    <property type="entry name" value="Porphobilin_deaminase_N"/>
</dbReference>
<evidence type="ECO:0000256" key="2">
    <source>
        <dbReference type="ARBA" id="ARBA00002869"/>
    </source>
</evidence>
<keyword evidence="8 15" id="KW-0808">Transferase</keyword>
<dbReference type="GO" id="GO:0004418">
    <property type="term" value="F:hydroxymethylbilane synthase activity"/>
    <property type="evidence" value="ECO:0007669"/>
    <property type="project" value="UniProtKB-EC"/>
</dbReference>
<evidence type="ECO:0000256" key="10">
    <source>
        <dbReference type="ARBA" id="ARBA00030685"/>
    </source>
</evidence>
<comment type="subunit">
    <text evidence="5">Monomer.</text>
</comment>
<name>A0A2X2WIC6_CITKO</name>
<evidence type="ECO:0000256" key="8">
    <source>
        <dbReference type="ARBA" id="ARBA00022679"/>
    </source>
</evidence>
<comment type="catalytic activity">
    <reaction evidence="12">
        <text>4 porphobilinogen + H2O = hydroxymethylbilane + 4 NH4(+)</text>
        <dbReference type="Rhea" id="RHEA:13185"/>
        <dbReference type="ChEBI" id="CHEBI:15377"/>
        <dbReference type="ChEBI" id="CHEBI:28938"/>
        <dbReference type="ChEBI" id="CHEBI:57845"/>
        <dbReference type="ChEBI" id="CHEBI:58126"/>
        <dbReference type="EC" id="2.5.1.61"/>
    </reaction>
</comment>
<dbReference type="EC" id="2.5.1.61" evidence="6"/>
<accession>A0A2X2WIC6</accession>
<evidence type="ECO:0000256" key="4">
    <source>
        <dbReference type="ARBA" id="ARBA00005638"/>
    </source>
</evidence>
<organism evidence="15 16">
    <name type="scientific">Citrobacter koseri</name>
    <name type="common">Citrobacter diversus</name>
    <dbReference type="NCBI Taxonomy" id="545"/>
    <lineage>
        <taxon>Bacteria</taxon>
        <taxon>Pseudomonadati</taxon>
        <taxon>Pseudomonadota</taxon>
        <taxon>Gammaproteobacteria</taxon>
        <taxon>Enterobacterales</taxon>
        <taxon>Enterobacteriaceae</taxon>
        <taxon>Citrobacter</taxon>
    </lineage>
</organism>
<dbReference type="PANTHER" id="PTHR11557:SF0">
    <property type="entry name" value="PORPHOBILINOGEN DEAMINASE"/>
    <property type="match status" value="1"/>
</dbReference>
<comment type="cofactor">
    <cofactor evidence="1">
        <name>dipyrromethane</name>
        <dbReference type="ChEBI" id="CHEBI:60342"/>
    </cofactor>
</comment>
<dbReference type="InterPro" id="IPR000860">
    <property type="entry name" value="HemC"/>
</dbReference>
<dbReference type="EMBL" id="UAVY01000010">
    <property type="protein sequence ID" value="SQB40816.1"/>
    <property type="molecule type" value="Genomic_DNA"/>
</dbReference>